<dbReference type="EMBL" id="JAGTXO010000010">
    <property type="protein sequence ID" value="KAG8465471.1"/>
    <property type="molecule type" value="Genomic_DNA"/>
</dbReference>
<evidence type="ECO:0000313" key="2">
    <source>
        <dbReference type="EMBL" id="KAG8465471.1"/>
    </source>
</evidence>
<feature type="compositionally biased region" description="Polar residues" evidence="1">
    <location>
        <begin position="489"/>
        <end position="499"/>
    </location>
</feature>
<feature type="compositionally biased region" description="Low complexity" evidence="1">
    <location>
        <begin position="618"/>
        <end position="633"/>
    </location>
</feature>
<reference evidence="2" key="1">
    <citation type="submission" date="2021-05" db="EMBL/GenBank/DDBJ databases">
        <title>The genome of the haptophyte Pavlova lutheri (Diacronema luteri, Pavlovales) - a model for lipid biosynthesis in eukaryotic algae.</title>
        <authorList>
            <person name="Hulatt C.J."/>
            <person name="Posewitz M.C."/>
        </authorList>
    </citation>
    <scope>NUCLEOTIDE SEQUENCE</scope>
    <source>
        <strain evidence="2">NIVA-4/92</strain>
    </source>
</reference>
<feature type="compositionally biased region" description="Acidic residues" evidence="1">
    <location>
        <begin position="11"/>
        <end position="20"/>
    </location>
</feature>
<dbReference type="Proteomes" id="UP000751190">
    <property type="component" value="Unassembled WGS sequence"/>
</dbReference>
<feature type="compositionally biased region" description="Low complexity" evidence="1">
    <location>
        <begin position="439"/>
        <end position="448"/>
    </location>
</feature>
<feature type="region of interest" description="Disordered" evidence="1">
    <location>
        <begin position="590"/>
        <end position="633"/>
    </location>
</feature>
<organism evidence="2 3">
    <name type="scientific">Diacronema lutheri</name>
    <name type="common">Unicellular marine alga</name>
    <name type="synonym">Monochrysis lutheri</name>
    <dbReference type="NCBI Taxonomy" id="2081491"/>
    <lineage>
        <taxon>Eukaryota</taxon>
        <taxon>Haptista</taxon>
        <taxon>Haptophyta</taxon>
        <taxon>Pavlovophyceae</taxon>
        <taxon>Pavlovales</taxon>
        <taxon>Pavlovaceae</taxon>
        <taxon>Diacronema</taxon>
    </lineage>
</organism>
<feature type="region of interest" description="Disordered" evidence="1">
    <location>
        <begin position="407"/>
        <end position="560"/>
    </location>
</feature>
<feature type="region of interest" description="Disordered" evidence="1">
    <location>
        <begin position="1"/>
        <end position="25"/>
    </location>
</feature>
<feature type="region of interest" description="Disordered" evidence="1">
    <location>
        <begin position="731"/>
        <end position="759"/>
    </location>
</feature>
<name>A0A8J6CBV6_DIALT</name>
<evidence type="ECO:0000313" key="3">
    <source>
        <dbReference type="Proteomes" id="UP000751190"/>
    </source>
</evidence>
<gene>
    <name evidence="2" type="ORF">KFE25_002778</name>
</gene>
<evidence type="ECO:0000256" key="1">
    <source>
        <dbReference type="SAM" id="MobiDB-lite"/>
    </source>
</evidence>
<sequence>MSVEGPTSGDVLEEDEDEEAPTLLRKHTRAAERIQHQWRSHADADAGAVARARTGRAATGHLAMPMSAIEGLGLETPPSADESDEGAEFTLVASPIQRDASLAARRIQRRWRARALLVECVTRVQRQWRVMRARKGWNRLLVFGIAALQSSFPAVSRIQRCWRKLRTRRRYGGMVTAVNDRYLPNPFKTGKRKVNEWYTPAMNLRRERMWRSDRVQAALDRAWNAARSLARANGGKGAKDGKKVVDADGEATLGWAEYAEISRKIYLTLTRRTDPDEALASAQRDWDADTNGGGKDARIGRDAFCRSWFELADVNTHTMEEATYASFIEDLVERIVYTDPRTGKPILRADFEIMGLVSKNSGGQVESRVRWVIAFGRSATLRRGMPDKQPGESTADTLARMPTYGRGHEATSAAGRPGLSEDATDAPQSATDAFRRSARGLSLSLRSAQPRGGARAQPRGKLPPLQCSPPENSPGATGFSSGACEGDAASTSPQPNAVSSALRAAPGSELDSPSAATPTSSYAATPTAAVPENKPLGVQSGAGVRRNPPSRSSSIKPGSRAADAAAQLAAGASGSVVTATGGVLGAPSGASGALAADAPASRASDGGARPPSLGSSHPPATTARAEAPRAARLSASALSPMGALSHASAMASPFKDGAVASPGGAEGAPNRWPNALGAPLASAADAGLGALAGARGVTAGPKPDSWRGELPATSAAMAAASLRRPVLVRTSGADRALGERNRRASQPVSASERRSSQQSGAIMAALERKPLHFDASRRGSMPVGSVAALAACARPGTSCLGSVAAASSAASAVRARAEQGGANARSWERGGTALYGHSRAPSEPLTLSVKRMT</sequence>
<protein>
    <submittedName>
        <fullName evidence="2">Uncharacterized protein</fullName>
    </submittedName>
</protein>
<keyword evidence="3" id="KW-1185">Reference proteome</keyword>
<accession>A0A8J6CBV6</accession>
<dbReference type="OrthoDB" id="77829at2759"/>
<feature type="compositionally biased region" description="Low complexity" evidence="1">
    <location>
        <begin position="590"/>
        <end position="609"/>
    </location>
</feature>
<comment type="caution">
    <text evidence="2">The sequence shown here is derived from an EMBL/GenBank/DDBJ whole genome shotgun (WGS) entry which is preliminary data.</text>
</comment>
<proteinExistence type="predicted"/>
<feature type="compositionally biased region" description="Low complexity" evidence="1">
    <location>
        <begin position="512"/>
        <end position="531"/>
    </location>
</feature>
<dbReference type="AlphaFoldDB" id="A0A8J6CBV6"/>